<dbReference type="PANTHER" id="PTHR42791">
    <property type="entry name" value="GNAT FAMILY ACETYLTRANSFERASE"/>
    <property type="match status" value="1"/>
</dbReference>
<comment type="caution">
    <text evidence="2">The sequence shown here is derived from an EMBL/GenBank/DDBJ whole genome shotgun (WGS) entry which is preliminary data.</text>
</comment>
<dbReference type="EMBL" id="QTUC01000001">
    <property type="protein sequence ID" value="REF35659.1"/>
    <property type="molecule type" value="Genomic_DNA"/>
</dbReference>
<evidence type="ECO:0000313" key="2">
    <source>
        <dbReference type="EMBL" id="REF35659.1"/>
    </source>
</evidence>
<dbReference type="Gene3D" id="3.40.630.30">
    <property type="match status" value="1"/>
</dbReference>
<organism evidence="2 3">
    <name type="scientific">Thermasporomyces composti</name>
    <dbReference type="NCBI Taxonomy" id="696763"/>
    <lineage>
        <taxon>Bacteria</taxon>
        <taxon>Bacillati</taxon>
        <taxon>Actinomycetota</taxon>
        <taxon>Actinomycetes</taxon>
        <taxon>Propionibacteriales</taxon>
        <taxon>Nocardioidaceae</taxon>
        <taxon>Thermasporomyces</taxon>
    </lineage>
</organism>
<proteinExistence type="predicted"/>
<dbReference type="AlphaFoldDB" id="A0A3D9V2E3"/>
<evidence type="ECO:0000259" key="1">
    <source>
        <dbReference type="PROSITE" id="PS51186"/>
    </source>
</evidence>
<gene>
    <name evidence="2" type="ORF">DFJ64_1044</name>
</gene>
<dbReference type="SUPFAM" id="SSF55729">
    <property type="entry name" value="Acyl-CoA N-acyltransferases (Nat)"/>
    <property type="match status" value="1"/>
</dbReference>
<dbReference type="PANTHER" id="PTHR42791:SF1">
    <property type="entry name" value="N-ACETYLTRANSFERASE DOMAIN-CONTAINING PROTEIN"/>
    <property type="match status" value="1"/>
</dbReference>
<dbReference type="PROSITE" id="PS51186">
    <property type="entry name" value="GNAT"/>
    <property type="match status" value="1"/>
</dbReference>
<protein>
    <submittedName>
        <fullName evidence="2">Acetyltransferase (GNAT) family protein</fullName>
    </submittedName>
</protein>
<reference evidence="2 3" key="1">
    <citation type="submission" date="2018-08" db="EMBL/GenBank/DDBJ databases">
        <title>Sequencing the genomes of 1000 actinobacteria strains.</title>
        <authorList>
            <person name="Klenk H.-P."/>
        </authorList>
    </citation>
    <scope>NUCLEOTIDE SEQUENCE [LARGE SCALE GENOMIC DNA]</scope>
    <source>
        <strain evidence="2 3">DSM 22891</strain>
    </source>
</reference>
<dbReference type="InterPro" id="IPR000182">
    <property type="entry name" value="GNAT_dom"/>
</dbReference>
<keyword evidence="2" id="KW-0808">Transferase</keyword>
<dbReference type="RefSeq" id="WP_170152501.1">
    <property type="nucleotide sequence ID" value="NZ_QTUC01000001.1"/>
</dbReference>
<evidence type="ECO:0000313" key="3">
    <source>
        <dbReference type="Proteomes" id="UP000256485"/>
    </source>
</evidence>
<dbReference type="Pfam" id="PF00583">
    <property type="entry name" value="Acetyltransf_1"/>
    <property type="match status" value="1"/>
</dbReference>
<dbReference type="Proteomes" id="UP000256485">
    <property type="component" value="Unassembled WGS sequence"/>
</dbReference>
<dbReference type="GO" id="GO:0016747">
    <property type="term" value="F:acyltransferase activity, transferring groups other than amino-acyl groups"/>
    <property type="evidence" value="ECO:0007669"/>
    <property type="project" value="InterPro"/>
</dbReference>
<dbReference type="InterPro" id="IPR016181">
    <property type="entry name" value="Acyl_CoA_acyltransferase"/>
</dbReference>
<dbReference type="CDD" id="cd04301">
    <property type="entry name" value="NAT_SF"/>
    <property type="match status" value="1"/>
</dbReference>
<sequence length="209" mass="22850">MSDTTVPSSPITVRRATAHDLDEVTAVFAAAVWDEAVAAWMLPDEERRRAWGHATAFRRYLGAQIDDGALVVAGGAQIAGVSVWSRVDGSDPDDDQGELMTTVRTIYGPYVDRFVTVMTATAHAHPSEYPYLYLAQMAVLPRHRGRGLGSAMLRHGLRTADDDGLATYLEASTTRNRALYARHGFVDYGPPIRLPDNGPSLQPMLREPA</sequence>
<keyword evidence="3" id="KW-1185">Reference proteome</keyword>
<dbReference type="InterPro" id="IPR052523">
    <property type="entry name" value="Trichothecene_AcTrans"/>
</dbReference>
<name>A0A3D9V2E3_THECX</name>
<accession>A0A3D9V2E3</accession>
<feature type="domain" description="N-acetyltransferase" evidence="1">
    <location>
        <begin position="11"/>
        <end position="206"/>
    </location>
</feature>